<dbReference type="GO" id="GO:0000978">
    <property type="term" value="F:RNA polymerase II cis-regulatory region sequence-specific DNA binding"/>
    <property type="evidence" value="ECO:0007669"/>
    <property type="project" value="TreeGrafter"/>
</dbReference>
<evidence type="ECO:0000259" key="23">
    <source>
        <dbReference type="PROSITE" id="PS50157"/>
    </source>
</evidence>
<dbReference type="InterPro" id="IPR036236">
    <property type="entry name" value="Znf_C2H2_sf"/>
</dbReference>
<dbReference type="SUPFAM" id="SSF57535">
    <property type="entry name" value="Complement control module/SCR domain"/>
    <property type="match status" value="4"/>
</dbReference>
<keyword evidence="13" id="KW-0238">DNA-binding</keyword>
<dbReference type="FunFam" id="3.30.160.60:FF:000512">
    <property type="entry name" value="zinc finger protein 197 isoform X1"/>
    <property type="match status" value="1"/>
</dbReference>
<dbReference type="SMART" id="SM00355">
    <property type="entry name" value="ZnF_C2H2"/>
    <property type="match status" value="4"/>
</dbReference>
<evidence type="ECO:0000256" key="10">
    <source>
        <dbReference type="ARBA" id="ARBA00022737"/>
    </source>
</evidence>
<dbReference type="PROSITE" id="PS50157">
    <property type="entry name" value="ZINC_FINGER_C2H2_2"/>
    <property type="match status" value="4"/>
</dbReference>
<evidence type="ECO:0000256" key="12">
    <source>
        <dbReference type="ARBA" id="ARBA00022833"/>
    </source>
</evidence>
<dbReference type="GO" id="GO:0008201">
    <property type="term" value="F:heparin binding"/>
    <property type="evidence" value="ECO:0007669"/>
    <property type="project" value="UniProtKB-KW"/>
</dbReference>
<evidence type="ECO:0000256" key="18">
    <source>
        <dbReference type="ARBA" id="ARBA00033414"/>
    </source>
</evidence>
<keyword evidence="14 20" id="KW-1015">Disulfide bond</keyword>
<dbReference type="FunFam" id="3.30.160.60:FF:000702">
    <property type="entry name" value="Transcription factor E4F1 isoform 1"/>
    <property type="match status" value="1"/>
</dbReference>
<evidence type="ECO:0000256" key="13">
    <source>
        <dbReference type="ARBA" id="ARBA00023125"/>
    </source>
</evidence>
<dbReference type="PANTHER" id="PTHR24404">
    <property type="entry name" value="ZINC FINGER PROTEIN"/>
    <property type="match status" value="1"/>
</dbReference>
<name>A0AAV1FMN7_XYRNO</name>
<evidence type="ECO:0000256" key="2">
    <source>
        <dbReference type="ARBA" id="ARBA00004123"/>
    </source>
</evidence>
<evidence type="ECO:0000256" key="14">
    <source>
        <dbReference type="ARBA" id="ARBA00023157"/>
    </source>
</evidence>
<evidence type="ECO:0000256" key="21">
    <source>
        <dbReference type="SAM" id="MobiDB-lite"/>
    </source>
</evidence>
<feature type="domain" description="Sushi" evidence="24">
    <location>
        <begin position="69"/>
        <end position="132"/>
    </location>
</feature>
<evidence type="ECO:0000256" key="19">
    <source>
        <dbReference type="PROSITE-ProRule" id="PRU00042"/>
    </source>
</evidence>
<feature type="compositionally biased region" description="Polar residues" evidence="21">
    <location>
        <begin position="805"/>
        <end position="818"/>
    </location>
</feature>
<keyword evidence="12" id="KW-0862">Zinc</keyword>
<proteinExistence type="predicted"/>
<evidence type="ECO:0000256" key="8">
    <source>
        <dbReference type="ARBA" id="ARBA00022723"/>
    </source>
</evidence>
<keyword evidence="5" id="KW-0964">Secreted</keyword>
<dbReference type="GO" id="GO:0005634">
    <property type="term" value="C:nucleus"/>
    <property type="evidence" value="ECO:0007669"/>
    <property type="project" value="UniProtKB-SubCell"/>
</dbReference>
<dbReference type="PROSITE" id="PS00028">
    <property type="entry name" value="ZINC_FINGER_C2H2_1"/>
    <property type="match status" value="4"/>
</dbReference>
<dbReference type="SMART" id="SM00032">
    <property type="entry name" value="CCP"/>
    <property type="match status" value="3"/>
</dbReference>
<reference evidence="25" key="1">
    <citation type="submission" date="2023-08" db="EMBL/GenBank/DDBJ databases">
        <authorList>
            <person name="Alioto T."/>
            <person name="Alioto T."/>
            <person name="Gomez Garrido J."/>
        </authorList>
    </citation>
    <scope>NUCLEOTIDE SEQUENCE</scope>
</reference>
<keyword evidence="26" id="KW-1185">Reference proteome</keyword>
<evidence type="ECO:0000259" key="24">
    <source>
        <dbReference type="PROSITE" id="PS50923"/>
    </source>
</evidence>
<dbReference type="GO" id="GO:0006357">
    <property type="term" value="P:regulation of transcription by RNA polymerase II"/>
    <property type="evidence" value="ECO:0007669"/>
    <property type="project" value="TreeGrafter"/>
</dbReference>
<feature type="disulfide bond" evidence="20">
    <location>
        <begin position="200"/>
        <end position="243"/>
    </location>
</feature>
<evidence type="ECO:0000256" key="4">
    <source>
        <dbReference type="ARBA" id="ARBA00020104"/>
    </source>
</evidence>
<dbReference type="InterPro" id="IPR015104">
    <property type="entry name" value="Sushi_2"/>
</dbReference>
<evidence type="ECO:0000256" key="16">
    <source>
        <dbReference type="ARBA" id="ARBA00023242"/>
    </source>
</evidence>
<feature type="compositionally biased region" description="Basic and acidic residues" evidence="21">
    <location>
        <begin position="1076"/>
        <end position="1085"/>
    </location>
</feature>
<feature type="signal peptide" evidence="22">
    <location>
        <begin position="1"/>
        <end position="18"/>
    </location>
</feature>
<dbReference type="Pfam" id="PF09014">
    <property type="entry name" value="Sushi_2"/>
    <property type="match status" value="1"/>
</dbReference>
<feature type="domain" description="C2H2-type" evidence="23">
    <location>
        <begin position="1168"/>
        <end position="1195"/>
    </location>
</feature>
<dbReference type="FunFam" id="3.30.160.60:FF:000100">
    <property type="entry name" value="Zinc finger 45-like"/>
    <property type="match status" value="1"/>
</dbReference>
<keyword evidence="11 19" id="KW-0863">Zinc-finger</keyword>
<evidence type="ECO:0000256" key="3">
    <source>
        <dbReference type="ARBA" id="ARBA00004613"/>
    </source>
</evidence>
<feature type="region of interest" description="Disordered" evidence="21">
    <location>
        <begin position="1025"/>
        <end position="1085"/>
    </location>
</feature>
<dbReference type="InterPro" id="IPR013087">
    <property type="entry name" value="Znf_C2H2_type"/>
</dbReference>
<keyword evidence="7" id="KW-0358">Heparin-binding</keyword>
<evidence type="ECO:0000313" key="25">
    <source>
        <dbReference type="EMBL" id="CAJ1062413.1"/>
    </source>
</evidence>
<dbReference type="InterPro" id="IPR035976">
    <property type="entry name" value="Sushi/SCR/CCP_sf"/>
</dbReference>
<feature type="domain" description="C2H2-type" evidence="23">
    <location>
        <begin position="1196"/>
        <end position="1223"/>
    </location>
</feature>
<evidence type="ECO:0000256" key="15">
    <source>
        <dbReference type="ARBA" id="ARBA00023180"/>
    </source>
</evidence>
<evidence type="ECO:0000256" key="22">
    <source>
        <dbReference type="SAM" id="SignalP"/>
    </source>
</evidence>
<protein>
    <recommendedName>
        <fullName evidence="4">Beta-2-glycoprotein 1</fullName>
    </recommendedName>
    <alternativeName>
        <fullName evidence="17">Apolipoprotein H</fullName>
    </alternativeName>
    <alternativeName>
        <fullName evidence="18">Beta-2-glycoprotein I</fullName>
    </alternativeName>
</protein>
<feature type="compositionally biased region" description="Polar residues" evidence="21">
    <location>
        <begin position="755"/>
        <end position="789"/>
    </location>
</feature>
<evidence type="ECO:0000256" key="20">
    <source>
        <dbReference type="PROSITE-ProRule" id="PRU00302"/>
    </source>
</evidence>
<feature type="compositionally biased region" description="Polar residues" evidence="21">
    <location>
        <begin position="1050"/>
        <end position="1074"/>
    </location>
</feature>
<evidence type="ECO:0000313" key="26">
    <source>
        <dbReference type="Proteomes" id="UP001178508"/>
    </source>
</evidence>
<keyword evidence="15" id="KW-0325">Glycoprotein</keyword>
<evidence type="ECO:0000256" key="5">
    <source>
        <dbReference type="ARBA" id="ARBA00022525"/>
    </source>
</evidence>
<keyword evidence="10" id="KW-0677">Repeat</keyword>
<dbReference type="EMBL" id="OY660871">
    <property type="protein sequence ID" value="CAJ1062413.1"/>
    <property type="molecule type" value="Genomic_DNA"/>
</dbReference>
<feature type="domain" description="Sushi" evidence="24">
    <location>
        <begin position="140"/>
        <end position="197"/>
    </location>
</feature>
<keyword evidence="6 20" id="KW-0768">Sushi</keyword>
<feature type="domain" description="C2H2-type" evidence="23">
    <location>
        <begin position="1140"/>
        <end position="1167"/>
    </location>
</feature>
<sequence>MDCALLLLSLWALAGTVSLQTPRSCAPRLLVDERRKSCPRPCKTDKDCGNKRQCLCDGQCGLSCVAPGRTCPWPLPPSDNSEASLLHPTSSFDALLEVRCKPGFTLPNGLDVAMRRCQGDRQWSGDVPVCTASLQPTTSQSCPLPEEVTNTFSIHGNATVGTSIRYSCLSGADIVGSSENFCQDNQTWQYPHPICKEVYCQPPREVEQGYVVAVQKTEYEVGFDIHYLCRRNFLLDGPQKVTCLPNGSWSAAPPHCRARCLIPAERSRVVIGGVKRWPFDVTDAMVSHGEDVTFYCKHPRKQCSFTATKTCFDGELQPPACYLEPTWLQYKLFPHRLVSEIEACEPGDHHPLHCTVIFGPPEISTARIYKWVCPKMDSQLASVLTSGSLDVQNGSQCAEGSGPVTEIFLDSKEKPSPSAVPGNLQPCPVTAAVTIRRRDAPSINGKKPDVGGTCEPAFQETRSEMAGLKQPIRVKTGVPVVRSQPITLKIVVPPRCKRPITNPAISPTKDLTHSHFRRPVPVSVEEKNRNNIQNSALKNEREIPEVGYQRTEEAETESFLKTDAEKEKPVFCTKIIQNVGLETPVIPCPTTIKIVTQKRIKEETAERKVENVPFILQEMDLKSCLTFEKLVMDEQTEPLDLSMPKKRENRERRCGRFLDDSGCESSLIMEVDEYEGEGDRDIVEEDDEGIDENSVLYMDGTHALQDSLLSPSFFSNSVFSSLTSVDCDTENLLLIDDQGIPYTLSPDGLKVPQVDVSTSEDPQSDQTSSAEVEGTNSSQLADPSISQRFDNALNAPSDDLFPSPASGTDPLTPSVDQTVTKKEVFTRSNPNSGPPEVSVQSVQESSAVLSASSGISLPTQPIQILTNPSTNTPILLLSAPSSSTQLSSAPVSLSLPLSVTQTSPGTSAPMFLLLSSVPTASSADSASTSTPITVLDPTTGQLSQITAATAPTVSLPLPSGQLGSPLTTLSHPVIRLSPNNPPVILSGVNNVNPGSVLTSLTMQSPSPVPQNDIHSTNALLHSQISSSESNLGSKAISTEEVSNENKKPSTSESSATSTFDPLAQLSSEAQSPSSEPRYDSSDLHSQHLPLDDHLYFSNAAAPPSPPIGSIFSSGNIEPLDPLDPLSSEESPNSMGARRVLYCQLCPRVFFYLSDLERHAITHSQKKPHVCQQCGKAFKRSSHLQRHKHIHTGQRNFVCPICSKRFREAGELQRHQRVHTGEKPYQCQLCHTRFAERNTLRRHTKRKHPYHQVAMEMLNERRTGSRVDGGGGEGSGMHEEEECAEWYNSTVSHLENSESEVES</sequence>
<feature type="region of interest" description="Disordered" evidence="21">
    <location>
        <begin position="1262"/>
        <end position="1281"/>
    </location>
</feature>
<comment type="function">
    <text evidence="1">Binds to various kinds of negatively charged substances such as heparin, phospholipids, and dextran sulfate. May prevent activation of the intrinsic blood coagulation cascade by binding to phospholipids on the surface of damaged cells.</text>
</comment>
<keyword evidence="8" id="KW-0479">Metal-binding</keyword>
<evidence type="ECO:0000256" key="17">
    <source>
        <dbReference type="ARBA" id="ARBA00029855"/>
    </source>
</evidence>
<dbReference type="SUPFAM" id="SSF57667">
    <property type="entry name" value="beta-beta-alpha zinc fingers"/>
    <property type="match status" value="2"/>
</dbReference>
<dbReference type="InterPro" id="IPR000436">
    <property type="entry name" value="Sushi_SCR_CCP_dom"/>
</dbReference>
<dbReference type="GO" id="GO:0008270">
    <property type="term" value="F:zinc ion binding"/>
    <property type="evidence" value="ECO:0007669"/>
    <property type="project" value="UniProtKB-KW"/>
</dbReference>
<organism evidence="25 26">
    <name type="scientific">Xyrichtys novacula</name>
    <name type="common">Pearly razorfish</name>
    <name type="synonym">Hemipteronotus novacula</name>
    <dbReference type="NCBI Taxonomy" id="13765"/>
    <lineage>
        <taxon>Eukaryota</taxon>
        <taxon>Metazoa</taxon>
        <taxon>Chordata</taxon>
        <taxon>Craniata</taxon>
        <taxon>Vertebrata</taxon>
        <taxon>Euteleostomi</taxon>
        <taxon>Actinopterygii</taxon>
        <taxon>Neopterygii</taxon>
        <taxon>Teleostei</taxon>
        <taxon>Neoteleostei</taxon>
        <taxon>Acanthomorphata</taxon>
        <taxon>Eupercaria</taxon>
        <taxon>Labriformes</taxon>
        <taxon>Labridae</taxon>
        <taxon>Xyrichtys</taxon>
    </lineage>
</organism>
<evidence type="ECO:0000256" key="7">
    <source>
        <dbReference type="ARBA" id="ARBA00022674"/>
    </source>
</evidence>
<keyword evidence="9 22" id="KW-0732">Signal</keyword>
<evidence type="ECO:0000256" key="6">
    <source>
        <dbReference type="ARBA" id="ARBA00022659"/>
    </source>
</evidence>
<feature type="domain" description="C2H2-type" evidence="23">
    <location>
        <begin position="1224"/>
        <end position="1247"/>
    </location>
</feature>
<feature type="compositionally biased region" description="Polar residues" evidence="21">
    <location>
        <begin position="1025"/>
        <end position="1040"/>
    </location>
</feature>
<dbReference type="PROSITE" id="PS50923">
    <property type="entry name" value="SUSHI"/>
    <property type="match status" value="3"/>
</dbReference>
<feature type="disulfide bond" evidence="20">
    <location>
        <begin position="168"/>
        <end position="195"/>
    </location>
</feature>
<feature type="domain" description="Sushi" evidence="24">
    <location>
        <begin position="198"/>
        <end position="258"/>
    </location>
</feature>
<comment type="subcellular location">
    <subcellularLocation>
        <location evidence="2">Nucleus</location>
    </subcellularLocation>
    <subcellularLocation>
        <location evidence="3">Secreted</location>
    </subcellularLocation>
</comment>
<evidence type="ECO:0000256" key="11">
    <source>
        <dbReference type="ARBA" id="ARBA00022771"/>
    </source>
</evidence>
<dbReference type="PANTHER" id="PTHR24404:SF114">
    <property type="entry name" value="KLUMPFUSS, ISOFORM B-RELATED"/>
    <property type="match status" value="1"/>
</dbReference>
<evidence type="ECO:0000256" key="1">
    <source>
        <dbReference type="ARBA" id="ARBA00003651"/>
    </source>
</evidence>
<dbReference type="Pfam" id="PF00084">
    <property type="entry name" value="Sushi"/>
    <property type="match status" value="3"/>
</dbReference>
<comment type="caution">
    <text evidence="20">Lacks conserved residue(s) required for the propagation of feature annotation.</text>
</comment>
<feature type="chain" id="PRO_5043695953" description="Beta-2-glycoprotein 1" evidence="22">
    <location>
        <begin position="19"/>
        <end position="1302"/>
    </location>
</feature>
<accession>A0AAV1FMN7</accession>
<feature type="disulfide bond" evidence="20">
    <location>
        <begin position="229"/>
        <end position="256"/>
    </location>
</feature>
<dbReference type="Proteomes" id="UP001178508">
    <property type="component" value="Chromosome 8"/>
</dbReference>
<gene>
    <name evidence="25" type="ORF">XNOV1_A034821</name>
</gene>
<feature type="region of interest" description="Disordered" evidence="21">
    <location>
        <begin position="751"/>
        <end position="844"/>
    </location>
</feature>
<dbReference type="GO" id="GO:0005576">
    <property type="term" value="C:extracellular region"/>
    <property type="evidence" value="ECO:0007669"/>
    <property type="project" value="UniProtKB-SubCell"/>
</dbReference>
<evidence type="ECO:0000256" key="9">
    <source>
        <dbReference type="ARBA" id="ARBA00022729"/>
    </source>
</evidence>
<dbReference type="Gene3D" id="2.10.70.10">
    <property type="entry name" value="Complement Module, domain 1"/>
    <property type="match status" value="4"/>
</dbReference>
<keyword evidence="16" id="KW-0539">Nucleus</keyword>
<dbReference type="CDD" id="cd00033">
    <property type="entry name" value="CCP"/>
    <property type="match status" value="3"/>
</dbReference>
<dbReference type="InterPro" id="IPR050589">
    <property type="entry name" value="Ikaros_C2H2-ZF"/>
</dbReference>
<dbReference type="Pfam" id="PF00096">
    <property type="entry name" value="zf-C2H2"/>
    <property type="match status" value="2"/>
</dbReference>
<dbReference type="Gene3D" id="3.30.160.60">
    <property type="entry name" value="Classic Zinc Finger"/>
    <property type="match status" value="3"/>
</dbReference>
<dbReference type="GO" id="GO:0003700">
    <property type="term" value="F:DNA-binding transcription factor activity"/>
    <property type="evidence" value="ECO:0007669"/>
    <property type="project" value="TreeGrafter"/>
</dbReference>